<dbReference type="PANTHER" id="PTHR30483">
    <property type="entry name" value="LEUCINE-SPECIFIC-BINDING PROTEIN"/>
    <property type="match status" value="1"/>
</dbReference>
<evidence type="ECO:0000256" key="2">
    <source>
        <dbReference type="ARBA" id="ARBA00022729"/>
    </source>
</evidence>
<organism evidence="6 7">
    <name type="scientific">Neoroseomonas terrae</name>
    <dbReference type="NCBI Taxonomy" id="424799"/>
    <lineage>
        <taxon>Bacteria</taxon>
        <taxon>Pseudomonadati</taxon>
        <taxon>Pseudomonadota</taxon>
        <taxon>Alphaproteobacteria</taxon>
        <taxon>Acetobacterales</taxon>
        <taxon>Acetobacteraceae</taxon>
        <taxon>Neoroseomonas</taxon>
    </lineage>
</organism>
<keyword evidence="2 4" id="KW-0732">Signal</keyword>
<dbReference type="EMBL" id="JAAEDI010000008">
    <property type="protein sequence ID" value="MBR0649822.1"/>
    <property type="molecule type" value="Genomic_DNA"/>
</dbReference>
<dbReference type="SUPFAM" id="SSF53822">
    <property type="entry name" value="Periplasmic binding protein-like I"/>
    <property type="match status" value="1"/>
</dbReference>
<feature type="domain" description="Leucine-binding protein" evidence="5">
    <location>
        <begin position="32"/>
        <end position="368"/>
    </location>
</feature>
<dbReference type="Proteomes" id="UP000698752">
    <property type="component" value="Unassembled WGS sequence"/>
</dbReference>
<dbReference type="InterPro" id="IPR028081">
    <property type="entry name" value="Leu-bd"/>
</dbReference>
<sequence>MSGPQIARRALLGTALAAPFAHPSLAQATDPYVIGTLFPMSGPNAEYGTLFTNGAALAIEHARADNMLRRPMRIQAEDTQALPQQGVIGMTKLVNVDKAHYVLVGFTAVSKAVAPVADRAKTIAVNGGAVGPDLSGLSPYFWNVIPLAHLETQAFIPFLMGRNLKRIALVYVDDPLGDAILGLLRTELPKAGGELVGSFSVPRTAQQFGPVAARVRQSRPDAVYIASFGAQQAQIIKGMRDNGIRVPLVGYSALSIPTVTAMPEAEGVIFTSQKFDYTGGSEVTRRFATDFKAKYGSDPGTYNANYYNAVRLFALLAKELEAEGAEVNGENLRRTLLRVREFDLVGGKATFDDKGDMSAEIQVNEIRGGRVVPIA</sequence>
<dbReference type="Pfam" id="PF13458">
    <property type="entry name" value="Peripla_BP_6"/>
    <property type="match status" value="1"/>
</dbReference>
<accession>A0ABS5EFM6</accession>
<dbReference type="InterPro" id="IPR028082">
    <property type="entry name" value="Peripla_BP_I"/>
</dbReference>
<dbReference type="RefSeq" id="WP_211868078.1">
    <property type="nucleotide sequence ID" value="NZ_JAAEDI010000008.1"/>
</dbReference>
<proteinExistence type="inferred from homology"/>
<dbReference type="InterPro" id="IPR051010">
    <property type="entry name" value="BCAA_transport"/>
</dbReference>
<evidence type="ECO:0000256" key="3">
    <source>
        <dbReference type="ARBA" id="ARBA00022970"/>
    </source>
</evidence>
<name>A0ABS5EFM6_9PROT</name>
<keyword evidence="3" id="KW-0029">Amino-acid transport</keyword>
<evidence type="ECO:0000313" key="7">
    <source>
        <dbReference type="Proteomes" id="UP000698752"/>
    </source>
</evidence>
<feature type="chain" id="PRO_5046820084" evidence="4">
    <location>
        <begin position="29"/>
        <end position="375"/>
    </location>
</feature>
<evidence type="ECO:0000256" key="4">
    <source>
        <dbReference type="SAM" id="SignalP"/>
    </source>
</evidence>
<keyword evidence="3" id="KW-0813">Transport</keyword>
<comment type="caution">
    <text evidence="6">The sequence shown here is derived from an EMBL/GenBank/DDBJ whole genome shotgun (WGS) entry which is preliminary data.</text>
</comment>
<feature type="signal peptide" evidence="4">
    <location>
        <begin position="1"/>
        <end position="28"/>
    </location>
</feature>
<keyword evidence="7" id="KW-1185">Reference proteome</keyword>
<protein>
    <submittedName>
        <fullName evidence="6">ABC transporter substrate-binding protein</fullName>
    </submittedName>
</protein>
<reference evidence="7" key="1">
    <citation type="journal article" date="2021" name="Syst. Appl. Microbiol.">
        <title>Roseomonas hellenica sp. nov., isolated from roots of wild-growing Alkanna tinctoria.</title>
        <authorList>
            <person name="Rat A."/>
            <person name="Naranjo H.D."/>
            <person name="Lebbe L."/>
            <person name="Cnockaert M."/>
            <person name="Krigas N."/>
            <person name="Grigoriadou K."/>
            <person name="Maloupa E."/>
            <person name="Willems A."/>
        </authorList>
    </citation>
    <scope>NUCLEOTIDE SEQUENCE [LARGE SCALE GENOMIC DNA]</scope>
    <source>
        <strain evidence="7">LMG 31159</strain>
    </source>
</reference>
<evidence type="ECO:0000256" key="1">
    <source>
        <dbReference type="ARBA" id="ARBA00010062"/>
    </source>
</evidence>
<evidence type="ECO:0000313" key="6">
    <source>
        <dbReference type="EMBL" id="MBR0649822.1"/>
    </source>
</evidence>
<comment type="similarity">
    <text evidence="1">Belongs to the leucine-binding protein family.</text>
</comment>
<dbReference type="Gene3D" id="3.40.50.2300">
    <property type="match status" value="2"/>
</dbReference>
<gene>
    <name evidence="6" type="ORF">GXW78_09120</name>
</gene>
<evidence type="ECO:0000259" key="5">
    <source>
        <dbReference type="Pfam" id="PF13458"/>
    </source>
</evidence>
<dbReference type="PANTHER" id="PTHR30483:SF6">
    <property type="entry name" value="PERIPLASMIC BINDING PROTEIN OF ABC TRANSPORTER FOR NATURAL AMINO ACIDS"/>
    <property type="match status" value="1"/>
</dbReference>